<dbReference type="Pfam" id="PF14525">
    <property type="entry name" value="AraC_binding_2"/>
    <property type="match status" value="1"/>
</dbReference>
<gene>
    <name evidence="5" type="primary">nphR</name>
    <name evidence="5" type="ORF">Pr1d_51430</name>
</gene>
<dbReference type="AlphaFoldDB" id="A0A5B9QL63"/>
<dbReference type="Proteomes" id="UP000323917">
    <property type="component" value="Chromosome"/>
</dbReference>
<dbReference type="EMBL" id="CP042913">
    <property type="protein sequence ID" value="QEG37796.1"/>
    <property type="molecule type" value="Genomic_DNA"/>
</dbReference>
<dbReference type="RefSeq" id="WP_168205470.1">
    <property type="nucleotide sequence ID" value="NZ_CP042913.1"/>
</dbReference>
<dbReference type="InterPro" id="IPR050204">
    <property type="entry name" value="AraC_XylS_family_regulators"/>
</dbReference>
<evidence type="ECO:0000313" key="5">
    <source>
        <dbReference type="EMBL" id="QEG37796.1"/>
    </source>
</evidence>
<dbReference type="GO" id="GO:0043565">
    <property type="term" value="F:sequence-specific DNA binding"/>
    <property type="evidence" value="ECO:0007669"/>
    <property type="project" value="InterPro"/>
</dbReference>
<protein>
    <submittedName>
        <fullName evidence="5">Transcriptional activator NphR</fullName>
    </submittedName>
</protein>
<dbReference type="PANTHER" id="PTHR46796">
    <property type="entry name" value="HTH-TYPE TRANSCRIPTIONAL ACTIVATOR RHAS-RELATED"/>
    <property type="match status" value="1"/>
</dbReference>
<dbReference type="Pfam" id="PF12833">
    <property type="entry name" value="HTH_18"/>
    <property type="match status" value="1"/>
</dbReference>
<proteinExistence type="predicted"/>
<dbReference type="Gene3D" id="1.10.10.60">
    <property type="entry name" value="Homeodomain-like"/>
    <property type="match status" value="1"/>
</dbReference>
<dbReference type="PANTHER" id="PTHR46796:SF6">
    <property type="entry name" value="ARAC SUBFAMILY"/>
    <property type="match status" value="1"/>
</dbReference>
<sequence>MNDMQRNSQESRKLTFSTEALGPEKWRDVVCGFYSGISLDWIQEQPRPAWLGLSRFADSQVMEIASARPVRVVSTPSPSWFQDTYNLALLAKGNCRSRHAGREEVWKAGDLMLFDSSQSFDIVHPANYHLLSWSLPRESVAKMIAAPDRSLGMRISGHSGIGAILADFVRALLIEARHLEPSEQSSMLTHLYGLIGLAVGASSEAHQSRRETQREVRRQQILSYVEARLTDPSLTAQQAAKDLKISQRWLHAVLERSGISFAAWVAQRRLEECRKILTNPAYDHLTIADIAFRSGFSNLATFNRRFRDYFEMAPRDVRYLAQRNVNRAE</sequence>
<dbReference type="SUPFAM" id="SSF46689">
    <property type="entry name" value="Homeodomain-like"/>
    <property type="match status" value="1"/>
</dbReference>
<dbReference type="GO" id="GO:0003700">
    <property type="term" value="F:DNA-binding transcription factor activity"/>
    <property type="evidence" value="ECO:0007669"/>
    <property type="project" value="InterPro"/>
</dbReference>
<evidence type="ECO:0000259" key="4">
    <source>
        <dbReference type="PROSITE" id="PS01124"/>
    </source>
</evidence>
<dbReference type="InterPro" id="IPR009057">
    <property type="entry name" value="Homeodomain-like_sf"/>
</dbReference>
<keyword evidence="2" id="KW-0238">DNA-binding</keyword>
<organism evidence="5 6">
    <name type="scientific">Bythopirellula goksoeyrii</name>
    <dbReference type="NCBI Taxonomy" id="1400387"/>
    <lineage>
        <taxon>Bacteria</taxon>
        <taxon>Pseudomonadati</taxon>
        <taxon>Planctomycetota</taxon>
        <taxon>Planctomycetia</taxon>
        <taxon>Pirellulales</taxon>
        <taxon>Lacipirellulaceae</taxon>
        <taxon>Bythopirellula</taxon>
    </lineage>
</organism>
<evidence type="ECO:0000313" key="6">
    <source>
        <dbReference type="Proteomes" id="UP000323917"/>
    </source>
</evidence>
<evidence type="ECO:0000256" key="2">
    <source>
        <dbReference type="ARBA" id="ARBA00023125"/>
    </source>
</evidence>
<feature type="domain" description="HTH araC/xylS-type" evidence="4">
    <location>
        <begin position="219"/>
        <end position="320"/>
    </location>
</feature>
<dbReference type="InterPro" id="IPR035418">
    <property type="entry name" value="AraC-bd_2"/>
</dbReference>
<dbReference type="KEGG" id="bgok:Pr1d_51430"/>
<accession>A0A5B9QL63</accession>
<dbReference type="SMART" id="SM00342">
    <property type="entry name" value="HTH_ARAC"/>
    <property type="match status" value="1"/>
</dbReference>
<name>A0A5B9QL63_9BACT</name>
<dbReference type="PROSITE" id="PS01124">
    <property type="entry name" value="HTH_ARAC_FAMILY_2"/>
    <property type="match status" value="1"/>
</dbReference>
<dbReference type="InterPro" id="IPR018060">
    <property type="entry name" value="HTH_AraC"/>
</dbReference>
<evidence type="ECO:0000256" key="1">
    <source>
        <dbReference type="ARBA" id="ARBA00023015"/>
    </source>
</evidence>
<keyword evidence="3" id="KW-0804">Transcription</keyword>
<keyword evidence="6" id="KW-1185">Reference proteome</keyword>
<reference evidence="5 6" key="1">
    <citation type="submission" date="2019-08" db="EMBL/GenBank/DDBJ databases">
        <title>Deep-cultivation of Planctomycetes and their phenomic and genomic characterization uncovers novel biology.</title>
        <authorList>
            <person name="Wiegand S."/>
            <person name="Jogler M."/>
            <person name="Boedeker C."/>
            <person name="Pinto D."/>
            <person name="Vollmers J."/>
            <person name="Rivas-Marin E."/>
            <person name="Kohn T."/>
            <person name="Peeters S.H."/>
            <person name="Heuer A."/>
            <person name="Rast P."/>
            <person name="Oberbeckmann S."/>
            <person name="Bunk B."/>
            <person name="Jeske O."/>
            <person name="Meyerdierks A."/>
            <person name="Storesund J.E."/>
            <person name="Kallscheuer N."/>
            <person name="Luecker S."/>
            <person name="Lage O.M."/>
            <person name="Pohl T."/>
            <person name="Merkel B.J."/>
            <person name="Hornburger P."/>
            <person name="Mueller R.-W."/>
            <person name="Bruemmer F."/>
            <person name="Labrenz M."/>
            <person name="Spormann A.M."/>
            <person name="Op den Camp H."/>
            <person name="Overmann J."/>
            <person name="Amann R."/>
            <person name="Jetten M.S.M."/>
            <person name="Mascher T."/>
            <person name="Medema M.H."/>
            <person name="Devos D.P."/>
            <person name="Kaster A.-K."/>
            <person name="Ovreas L."/>
            <person name="Rohde M."/>
            <person name="Galperin M.Y."/>
            <person name="Jogler C."/>
        </authorList>
    </citation>
    <scope>NUCLEOTIDE SEQUENCE [LARGE SCALE GENOMIC DNA]</scope>
    <source>
        <strain evidence="5 6">Pr1d</strain>
    </source>
</reference>
<keyword evidence="1" id="KW-0805">Transcription regulation</keyword>
<evidence type="ECO:0000256" key="3">
    <source>
        <dbReference type="ARBA" id="ARBA00023163"/>
    </source>
</evidence>